<evidence type="ECO:0000313" key="2">
    <source>
        <dbReference type="Proteomes" id="UP001372834"/>
    </source>
</evidence>
<accession>A0AAN8NZ65</accession>
<evidence type="ECO:0000313" key="1">
    <source>
        <dbReference type="EMBL" id="KAK6628606.1"/>
    </source>
</evidence>
<dbReference type="EMBL" id="JAWJWE010000036">
    <property type="protein sequence ID" value="KAK6628606.1"/>
    <property type="molecule type" value="Genomic_DNA"/>
</dbReference>
<protein>
    <submittedName>
        <fullName evidence="1">Uncharacterized protein</fullName>
    </submittedName>
</protein>
<reference evidence="1 2" key="1">
    <citation type="submission" date="2023-10" db="EMBL/GenBank/DDBJ databases">
        <title>Genomes of two closely related lineages of the louse Polyplax serrata with different host specificities.</title>
        <authorList>
            <person name="Martinu J."/>
            <person name="Tarabai H."/>
            <person name="Stefka J."/>
            <person name="Hypsa V."/>
        </authorList>
    </citation>
    <scope>NUCLEOTIDE SEQUENCE [LARGE SCALE GENOMIC DNA]</scope>
    <source>
        <strain evidence="1">HR10_N</strain>
    </source>
</reference>
<organism evidence="1 2">
    <name type="scientific">Polyplax serrata</name>
    <name type="common">Common mouse louse</name>
    <dbReference type="NCBI Taxonomy" id="468196"/>
    <lineage>
        <taxon>Eukaryota</taxon>
        <taxon>Metazoa</taxon>
        <taxon>Ecdysozoa</taxon>
        <taxon>Arthropoda</taxon>
        <taxon>Hexapoda</taxon>
        <taxon>Insecta</taxon>
        <taxon>Pterygota</taxon>
        <taxon>Neoptera</taxon>
        <taxon>Paraneoptera</taxon>
        <taxon>Psocodea</taxon>
        <taxon>Troctomorpha</taxon>
        <taxon>Phthiraptera</taxon>
        <taxon>Anoplura</taxon>
        <taxon>Polyplacidae</taxon>
        <taxon>Polyplax</taxon>
    </lineage>
</organism>
<dbReference type="Proteomes" id="UP001372834">
    <property type="component" value="Unassembled WGS sequence"/>
</dbReference>
<gene>
    <name evidence="1" type="ORF">RUM43_002421</name>
</gene>
<name>A0AAN8NZ65_POLSC</name>
<proteinExistence type="predicted"/>
<dbReference type="AlphaFoldDB" id="A0AAN8NZ65"/>
<comment type="caution">
    <text evidence="1">The sequence shown here is derived from an EMBL/GenBank/DDBJ whole genome shotgun (WGS) entry which is preliminary data.</text>
</comment>
<sequence length="136" mass="15038">MDGPGRTWTTGTYDATMRDVGLEMTAAAPPLPAPPSSPGAVSSAKNSNFLAVVFLVSAKPLGPFHLAYLSFLAPTPEIRCHVDTALFLSSSNDTMKYFTIEWNYFFFLYFLLTCCISEHQQILKPTNRFDVPEAHV</sequence>